<dbReference type="SUPFAM" id="SSF51126">
    <property type="entry name" value="Pectin lyase-like"/>
    <property type="match status" value="3"/>
</dbReference>
<dbReference type="Gene3D" id="2.160.20.20">
    <property type="match status" value="1"/>
</dbReference>
<dbReference type="InterPro" id="IPR011050">
    <property type="entry name" value="Pectin_lyase_fold/virulence"/>
</dbReference>
<dbReference type="SUPFAM" id="SSF103515">
    <property type="entry name" value="Autotransporter"/>
    <property type="match status" value="1"/>
</dbReference>
<protein>
    <submittedName>
        <fullName evidence="4">Autotransporter outer membrane beta-barrel domain-containing protein</fullName>
    </submittedName>
</protein>
<dbReference type="NCBIfam" id="TIGR02601">
    <property type="entry name" value="autotrns_rpt"/>
    <property type="match status" value="3"/>
</dbReference>
<gene>
    <name evidence="4" type="ORF">RAS12_16855</name>
</gene>
<accession>A0ABY9LUT3</accession>
<dbReference type="PANTHER" id="PTHR35037">
    <property type="entry name" value="C-TERMINAL REGION OF AIDA-LIKE PROTEIN"/>
    <property type="match status" value="1"/>
</dbReference>
<evidence type="ECO:0000313" key="5">
    <source>
        <dbReference type="Proteomes" id="UP001234798"/>
    </source>
</evidence>
<keyword evidence="1 2" id="KW-0732">Signal</keyword>
<dbReference type="InterPro" id="IPR012332">
    <property type="entry name" value="Autotransporter_pectin_lyase_C"/>
</dbReference>
<dbReference type="SMART" id="SM00869">
    <property type="entry name" value="Autotransporter"/>
    <property type="match status" value="1"/>
</dbReference>
<feature type="domain" description="Autotransporter" evidence="3">
    <location>
        <begin position="1403"/>
        <end position="1689"/>
    </location>
</feature>
<dbReference type="InterPro" id="IPR036709">
    <property type="entry name" value="Autotransporte_beta_dom_sf"/>
</dbReference>
<dbReference type="InterPro" id="IPR013425">
    <property type="entry name" value="Autotrns_rpt"/>
</dbReference>
<dbReference type="PROSITE" id="PS51208">
    <property type="entry name" value="AUTOTRANSPORTER"/>
    <property type="match status" value="1"/>
</dbReference>
<sequence>MPKARLRSLTAAIRLALAWLLLPSAVAAQSYDQTIDTDQSSTVFLSKPGTTALIDTGVKIAPASGDGVVVRFGDYWEITNRGTIQPARGNGIFLGGKDNRVTNLHVISGGNHGIQAPNGGTVINGPVASIFGYTGLAGSGSLALNNAGTIEGIYNGVNFSIYGDEIFANIVNSGAILGTGAGIYLIGGGGNIRNLNGGRIFAAGPAGDGISMLAGGNSITNDAGGTIEGSRVGISGTDLNTRVSVINSGAVVGGTGAGVRSFGGGPISNLAGGSITGSGGVAYVRSLYSVTDVLINGGNIAGTYDRFVAGSGWDAGNGTGVYVGGASQPGAIVKNLAGGVVQGSVYGIYSGAARFAVDAGPVTVSNMGTIQGHTGISLNGANGTVINHGIITGSGGAAIEFDQNAPYANSLTLATGSVLNGNVQGGAGTNDLILLGINSEDLSRFLQMQTLSMQGEDWTLTGDGGFAARATVTRGTLRIDGKLTTPITTVQPGAELAGSGTIAGDVVNAGTLAPGGSGNPIGTLTITGDLTLAQGAVLEYQLGQAERAGGALNDLINVGGNLTLDGTLNVSVAPGGTYGPGLYRLLNYDGALTNNGLELGRMPEGSDNTLLTTIPGQVNLVNRAGLRLTFWDGDSGPKHNGAVDGGDGRWHGAASNDNWTSVSGAVNAAYDNGSFATFAGVPGVVEVDNSGGGIVSSGMQFATDGYRVQGDPISLSLSNNILRVGDGSAAGAQFRATIAAPLDGAGGIEKSDLGTLVLEGANAYTGSTIIAGGVLQAGAADVFAQSHDVAIHREGTLDLNGHDQTARQLSGSGLVLLDGATLTADNASSAHSSDFQGVFRGAGSLVKTGAGMLTLAGSESQVGAVNVQQGTLRFEHGGAFSITGNYVTRAGANTVIGEKATTLSVGGSFVQDSGASLTVTLGASPEITAQTATLDGHLTVTGFDAGNQPARASGVLGQTYTMLSTSGGISGDFTSNSLPDLGPDYLPATGAISADGKDYNLGFRLAWTEGGQALGTGTFTLAKNTAFDVDLELGDQSGPFASDWDGRSLVKGGDGLLVLSSSENTYSGSTSVNGGTLQAGTDNVIARSSDVMINSGGTFDLNGHDQTVNRLAGAGEIALGDARLTARNAAAEDNSTFSGRITGPGSLTKTGAGTLTLSGDTAYRGETHVQGGQLVLDGVQGGARLQSGVTGQPGSELALRNGAVLTGTVNVLDVSVDAASAWNMTSNPAVRQLRNAGAIGFAQPPSPISAVRTLTVNDLTGQGGIISLYAGMGKDGMSADHVVIDGGQASGVSRLQIQNAGGLGDRTTGGGIPVVVTANGGTTTAAAFELSAPVVAGPYRYSLLRGSSEAPEDWFLVTGASGGAIDYRAETSLYSALPTQALRYGDAVMGSFHERRGAGADLGLGQARHVWTRVMGQNDRNRGASNGVLGRRVRDEANIAAWQLGGDLYLAPSETMQTRVGMYGAIGQSRGTADHVDAWGGRSRAGTNNFTGYSLGLYRTWLNGQGSYVDAVVQGTYYNVKSRSDTGMALSTSGYGASASLEAGRRYTLAPGVHLQPQAQVTYQHVNLRSASDAASRVKFPSVDTATLRVGARLSKDLQGGGREPGTAWSGIDVLYRAGSRTRTRFSTLTQGDEQLSNDLQGTSVRLQAGVEGQIRRNVSLNARVGVERGLNGPGVTSLNGQVTLQIAF</sequence>
<name>A0ABY9LUT3_9BURK</name>
<dbReference type="PANTHER" id="PTHR35037:SF3">
    <property type="entry name" value="C-TERMINAL REGION OF AIDA-LIKE PROTEIN"/>
    <property type="match status" value="1"/>
</dbReference>
<dbReference type="InterPro" id="IPR006315">
    <property type="entry name" value="OM_autotransptr_brl_dom"/>
</dbReference>
<dbReference type="EMBL" id="CP132976">
    <property type="protein sequence ID" value="WMD18312.1"/>
    <property type="molecule type" value="Genomic_DNA"/>
</dbReference>
<dbReference type="InterPro" id="IPR051551">
    <property type="entry name" value="Autotransporter_adhesion"/>
</dbReference>
<dbReference type="Pfam" id="PF03797">
    <property type="entry name" value="Autotransporter"/>
    <property type="match status" value="1"/>
</dbReference>
<dbReference type="NCBIfam" id="TIGR01414">
    <property type="entry name" value="autotrans_barl"/>
    <property type="match status" value="1"/>
</dbReference>
<feature type="signal peptide" evidence="2">
    <location>
        <begin position="1"/>
        <end position="27"/>
    </location>
</feature>
<proteinExistence type="predicted"/>
<dbReference type="InterPro" id="IPR005546">
    <property type="entry name" value="Autotransporte_beta"/>
</dbReference>
<keyword evidence="5" id="KW-1185">Reference proteome</keyword>
<organism evidence="4 5">
    <name type="scientific">Achromobacter seleniivolatilans</name>
    <dbReference type="NCBI Taxonomy" id="3047478"/>
    <lineage>
        <taxon>Bacteria</taxon>
        <taxon>Pseudomonadati</taxon>
        <taxon>Pseudomonadota</taxon>
        <taxon>Betaproteobacteria</taxon>
        <taxon>Burkholderiales</taxon>
        <taxon>Alcaligenaceae</taxon>
        <taxon>Achromobacter</taxon>
    </lineage>
</organism>
<reference evidence="4 5" key="1">
    <citation type="submission" date="2023-08" db="EMBL/GenBank/DDBJ databases">
        <title>Achromobacter seleniivolatilans sp. nov., isolated from seleniferous soil.</title>
        <authorList>
            <person name="Zhang S."/>
            <person name="Li K."/>
            <person name="Peng J."/>
            <person name="Zhao Q."/>
            <person name="Wang H."/>
            <person name="Guo Y."/>
        </authorList>
    </citation>
    <scope>NUCLEOTIDE SEQUENCE [LARGE SCALE GENOMIC DNA]</scope>
    <source>
        <strain evidence="4 5">R39</strain>
    </source>
</reference>
<dbReference type="Gene3D" id="2.40.128.130">
    <property type="entry name" value="Autotransporter beta-domain"/>
    <property type="match status" value="1"/>
</dbReference>
<evidence type="ECO:0000259" key="3">
    <source>
        <dbReference type="PROSITE" id="PS51208"/>
    </source>
</evidence>
<evidence type="ECO:0000256" key="2">
    <source>
        <dbReference type="SAM" id="SignalP"/>
    </source>
</evidence>
<evidence type="ECO:0000313" key="4">
    <source>
        <dbReference type="EMBL" id="WMD18312.1"/>
    </source>
</evidence>
<evidence type="ECO:0000256" key="1">
    <source>
        <dbReference type="ARBA" id="ARBA00022729"/>
    </source>
</evidence>
<dbReference type="InterPro" id="IPR043990">
    <property type="entry name" value="AC_1"/>
</dbReference>
<dbReference type="Proteomes" id="UP001234798">
    <property type="component" value="Chromosome"/>
</dbReference>
<dbReference type="CDD" id="cd01344">
    <property type="entry name" value="PL2_Passenger_AT"/>
    <property type="match status" value="1"/>
</dbReference>
<feature type="chain" id="PRO_5046723405" evidence="2">
    <location>
        <begin position="28"/>
        <end position="1689"/>
    </location>
</feature>
<dbReference type="Pfam" id="PF12951">
    <property type="entry name" value="PATR"/>
    <property type="match status" value="4"/>
</dbReference>
<dbReference type="RefSeq" id="WP_306937322.1">
    <property type="nucleotide sequence ID" value="NZ_CP132976.1"/>
</dbReference>
<dbReference type="Pfam" id="PF18883">
    <property type="entry name" value="AC_1"/>
    <property type="match status" value="1"/>
</dbReference>